<dbReference type="InterPro" id="IPR045122">
    <property type="entry name" value="Csc1-like"/>
</dbReference>
<dbReference type="RefSeq" id="XP_038970241.1">
    <property type="nucleotide sequence ID" value="XM_039114313.1"/>
</dbReference>
<proteinExistence type="inferred from homology"/>
<feature type="transmembrane region" description="Helical" evidence="8">
    <location>
        <begin position="450"/>
        <end position="469"/>
    </location>
</feature>
<dbReference type="GO" id="GO:0005227">
    <property type="term" value="F:calcium-activated cation channel activity"/>
    <property type="evidence" value="ECO:0007669"/>
    <property type="project" value="InterPro"/>
</dbReference>
<feature type="domain" description="CSC1/OSCA1-like cytosolic" evidence="11">
    <location>
        <begin position="187"/>
        <end position="345"/>
    </location>
</feature>
<evidence type="ECO:0000256" key="6">
    <source>
        <dbReference type="ARBA" id="ARBA00023136"/>
    </source>
</evidence>
<keyword evidence="7" id="KW-0407">Ion channel</keyword>
<dbReference type="InterPro" id="IPR003864">
    <property type="entry name" value="CSC1/OSCA1-like_7TM"/>
</dbReference>
<dbReference type="InterPro" id="IPR027815">
    <property type="entry name" value="CSC1/OSCA1-like_cyt"/>
</dbReference>
<dbReference type="RefSeq" id="XP_008798900.2">
    <property type="nucleotide sequence ID" value="XM_008800678.4"/>
</dbReference>
<dbReference type="KEGG" id="pda:103713672"/>
<evidence type="ECO:0000256" key="4">
    <source>
        <dbReference type="ARBA" id="ARBA00022692"/>
    </source>
</evidence>
<evidence type="ECO:0000259" key="9">
    <source>
        <dbReference type="Pfam" id="PF02714"/>
    </source>
</evidence>
<name>A0A8B8Z868_PHODC</name>
<accession>A0A8B8Z868</accession>
<comment type="subcellular location">
    <subcellularLocation>
        <location evidence="1">Membrane</location>
        <topology evidence="1">Multi-pass membrane protein</topology>
    </subcellularLocation>
</comment>
<feature type="domain" description="CSC1/OSCA1-like 7TM region" evidence="9">
    <location>
        <begin position="356"/>
        <end position="622"/>
    </location>
</feature>
<sequence length="755" mass="85824">MKIYALLTSAGINIGLCALFLSLYSVLRKQPGNVSVYFGRRLAQEHGRYRDSFSLERFVPSPSWIVKACQYTEEEILSIAGLDAVVFLRLVVFSIRIFSIAAVVCVFGILPLNYFGQDMQHHAHIPSESLDAFTIGNVKMRSQWLWVHCLALYIVSFSACVLLYYEYKSIAGMRLVYFTRSPPNPSHFTVLVRGIPKSTEEPFTVAVKNFFTKYHGSSYLSHQMVYRVGKIQKIMTNAEKVYKKFVHLKDTDFDQRHRPHIYRCRLCGGTSNTFQLYRNESDLSVKKTDLGHSHSNTEEKECAAAFVFFRTRYAASVASQVLQASNPMLWVTDLAPDPHDVYWSNLWLPYRQLWIRRIGTLLASIVFMFLFLVPVTFVQGLSQLDQLQQKFPFLKGILKKTFVSQLVTGYLPSVILQLFLYIVPPTMMLFSALEGPTSHSGRKNSACLKVLYFTIWNVFFVNVLSGSVISQLNVISSPKEIPTQLAKAVPRQATFFITYVLTSGWASLSSEVMQLFSLVWNFFKKYVFGGKDDPASVPTFPYHTEVPRVLLFGLLGFTCSVLAPLILPFLLVYFLLGYAVYRNQLLNVYCSKYETGGLLWPTMHNTTVFSLVLAQIIALGVFGIKESSVASGFTVVLVILTLLFNEYCRQRFHPVFKSFSAQDLIEMDIEDEQSGRMEEIQQQLHPAYCQFPPYTQDVCDVEIEGPSDVDGQDSSRGLENDFSHPTLPGFPLSRLRRAVSLLSILVKLQNRRSLK</sequence>
<dbReference type="InterPro" id="IPR032880">
    <property type="entry name" value="CSC1/OSCA1-like_N"/>
</dbReference>
<dbReference type="PANTHER" id="PTHR13018:SF117">
    <property type="entry name" value="CSC1-LIKE PROTEIN RXW8"/>
    <property type="match status" value="1"/>
</dbReference>
<evidence type="ECO:0000256" key="5">
    <source>
        <dbReference type="ARBA" id="ARBA00022989"/>
    </source>
</evidence>
<protein>
    <submittedName>
        <fullName evidence="13 14">CSC1-like protein RXW8</fullName>
    </submittedName>
</protein>
<feature type="transmembrane region" description="Helical" evidence="8">
    <location>
        <begin position="361"/>
        <end position="382"/>
    </location>
</feature>
<feature type="transmembrane region" description="Helical" evidence="8">
    <location>
        <begin position="630"/>
        <end position="648"/>
    </location>
</feature>
<feature type="transmembrane region" description="Helical" evidence="8">
    <location>
        <begin position="144"/>
        <end position="165"/>
    </location>
</feature>
<evidence type="ECO:0000256" key="3">
    <source>
        <dbReference type="ARBA" id="ARBA00022448"/>
    </source>
</evidence>
<evidence type="ECO:0000256" key="8">
    <source>
        <dbReference type="SAM" id="Phobius"/>
    </source>
</evidence>
<feature type="transmembrane region" description="Helical" evidence="8">
    <location>
        <begin position="549"/>
        <end position="581"/>
    </location>
</feature>
<keyword evidence="3" id="KW-0813">Transport</keyword>
<reference evidence="13 14" key="2">
    <citation type="submission" date="2025-04" db="UniProtKB">
        <authorList>
            <consortium name="RefSeq"/>
        </authorList>
    </citation>
    <scope>IDENTIFICATION</scope>
    <source>
        <tissue evidence="13 14">Young leaves</tissue>
    </source>
</reference>
<dbReference type="Pfam" id="PF14703">
    <property type="entry name" value="PHM7_cyt"/>
    <property type="match status" value="1"/>
</dbReference>
<keyword evidence="5 8" id="KW-1133">Transmembrane helix</keyword>
<evidence type="ECO:0000313" key="15">
    <source>
        <dbReference type="RefSeq" id="XP_038970241.1"/>
    </source>
</evidence>
<dbReference type="Pfam" id="PF02714">
    <property type="entry name" value="RSN1_7TM"/>
    <property type="match status" value="1"/>
</dbReference>
<dbReference type="Proteomes" id="UP000228380">
    <property type="component" value="Chromosome 16"/>
</dbReference>
<dbReference type="PANTHER" id="PTHR13018">
    <property type="entry name" value="PROBABLE MEMBRANE PROTEIN DUF221-RELATED"/>
    <property type="match status" value="1"/>
</dbReference>
<evidence type="ECO:0000259" key="11">
    <source>
        <dbReference type="Pfam" id="PF14703"/>
    </source>
</evidence>
<gene>
    <name evidence="13 14 15" type="primary">LOC103713672</name>
</gene>
<dbReference type="OrthoDB" id="1689567at2759"/>
<evidence type="ECO:0000313" key="13">
    <source>
        <dbReference type="RefSeq" id="XP_008798900.2"/>
    </source>
</evidence>
<evidence type="ECO:0000256" key="7">
    <source>
        <dbReference type="ARBA" id="ARBA00023303"/>
    </source>
</evidence>
<keyword evidence="6 8" id="KW-0472">Membrane</keyword>
<dbReference type="GO" id="GO:0005886">
    <property type="term" value="C:plasma membrane"/>
    <property type="evidence" value="ECO:0007669"/>
    <property type="project" value="TreeGrafter"/>
</dbReference>
<dbReference type="AlphaFoldDB" id="A0A8B8Z868"/>
<comment type="similarity">
    <text evidence="2">Belongs to the CSC1 (TC 1.A.17) family.</text>
</comment>
<dbReference type="RefSeq" id="XP_026662987.2">
    <property type="nucleotide sequence ID" value="XM_026807186.2"/>
</dbReference>
<reference evidence="12" key="1">
    <citation type="journal article" date="2019" name="Nat. Commun.">
        <title>Genome-wide association mapping of date palm fruit traits.</title>
        <authorList>
            <person name="Hazzouri K.M."/>
            <person name="Gros-Balthazard M."/>
            <person name="Flowers J.M."/>
            <person name="Copetti D."/>
            <person name="Lemansour A."/>
            <person name="Lebrun M."/>
            <person name="Masmoudi K."/>
            <person name="Ferrand S."/>
            <person name="Dhar M.I."/>
            <person name="Fresquez Z.A."/>
            <person name="Rosas U."/>
            <person name="Zhang J."/>
            <person name="Talag J."/>
            <person name="Lee S."/>
            <person name="Kudrna D."/>
            <person name="Powell R.F."/>
            <person name="Leitch I.J."/>
            <person name="Krueger R.R."/>
            <person name="Wing R.A."/>
            <person name="Amiri K.M.A."/>
            <person name="Purugganan M.D."/>
        </authorList>
    </citation>
    <scope>NUCLEOTIDE SEQUENCE [LARGE SCALE GENOMIC DNA]</scope>
    <source>
        <strain evidence="12">cv. Khalas</strain>
    </source>
</reference>
<feature type="transmembrane region" description="Helical" evidence="8">
    <location>
        <begin position="602"/>
        <end position="624"/>
    </location>
</feature>
<keyword evidence="7" id="KW-0406">Ion transport</keyword>
<evidence type="ECO:0000313" key="14">
    <source>
        <dbReference type="RefSeq" id="XP_026662987.2"/>
    </source>
</evidence>
<feature type="transmembrane region" description="Helical" evidence="8">
    <location>
        <begin position="402"/>
        <end position="423"/>
    </location>
</feature>
<feature type="transmembrane region" description="Helical" evidence="8">
    <location>
        <begin position="6"/>
        <end position="27"/>
    </location>
</feature>
<evidence type="ECO:0000259" key="10">
    <source>
        <dbReference type="Pfam" id="PF13967"/>
    </source>
</evidence>
<evidence type="ECO:0000256" key="2">
    <source>
        <dbReference type="ARBA" id="ARBA00007779"/>
    </source>
</evidence>
<evidence type="ECO:0000256" key="1">
    <source>
        <dbReference type="ARBA" id="ARBA00004141"/>
    </source>
</evidence>
<keyword evidence="12" id="KW-1185">Reference proteome</keyword>
<dbReference type="Pfam" id="PF13967">
    <property type="entry name" value="RSN1_TM"/>
    <property type="match status" value="1"/>
</dbReference>
<dbReference type="GeneID" id="103713672"/>
<evidence type="ECO:0000313" key="12">
    <source>
        <dbReference type="Proteomes" id="UP000228380"/>
    </source>
</evidence>
<keyword evidence="4 8" id="KW-0812">Transmembrane</keyword>
<feature type="domain" description="CSC1/OSCA1-like N-terminal transmembrane" evidence="10">
    <location>
        <begin position="5"/>
        <end position="166"/>
    </location>
</feature>
<organism evidence="12 15">
    <name type="scientific">Phoenix dactylifera</name>
    <name type="common">Date palm</name>
    <dbReference type="NCBI Taxonomy" id="42345"/>
    <lineage>
        <taxon>Eukaryota</taxon>
        <taxon>Viridiplantae</taxon>
        <taxon>Streptophyta</taxon>
        <taxon>Embryophyta</taxon>
        <taxon>Tracheophyta</taxon>
        <taxon>Spermatophyta</taxon>
        <taxon>Magnoliopsida</taxon>
        <taxon>Liliopsida</taxon>
        <taxon>Arecaceae</taxon>
        <taxon>Coryphoideae</taxon>
        <taxon>Phoeniceae</taxon>
        <taxon>Phoenix</taxon>
    </lineage>
</organism>
<feature type="transmembrane region" description="Helical" evidence="8">
    <location>
        <begin position="86"/>
        <end position="110"/>
    </location>
</feature>